<dbReference type="CDD" id="cd01335">
    <property type="entry name" value="Radical_SAM"/>
    <property type="match status" value="1"/>
</dbReference>
<evidence type="ECO:0000259" key="5">
    <source>
        <dbReference type="PROSITE" id="PS51918"/>
    </source>
</evidence>
<reference evidence="6" key="1">
    <citation type="submission" date="2011-11" db="EMBL/GenBank/DDBJ databases">
        <title>Construction and analysis of a metagenome of deep-sea sediment.</title>
        <authorList>
            <person name="Huo Y.-Y."/>
            <person name="Cheng H."/>
            <person name="Wu M."/>
        </authorList>
    </citation>
    <scope>NUCLEOTIDE SEQUENCE</scope>
</reference>
<proteinExistence type="predicted"/>
<dbReference type="InterPro" id="IPR013785">
    <property type="entry name" value="Aldolase_TIM"/>
</dbReference>
<keyword evidence="1" id="KW-0949">S-adenosyl-L-methionine</keyword>
<dbReference type="AlphaFoldDB" id="H9BX11"/>
<dbReference type="SUPFAM" id="SSF102114">
    <property type="entry name" value="Radical SAM enzymes"/>
    <property type="match status" value="1"/>
</dbReference>
<feature type="domain" description="Radical SAM core" evidence="5">
    <location>
        <begin position="20"/>
        <end position="225"/>
    </location>
</feature>
<name>H9BX11_9BACT</name>
<dbReference type="PROSITE" id="PS51918">
    <property type="entry name" value="RADICAL_SAM"/>
    <property type="match status" value="1"/>
</dbReference>
<dbReference type="EMBL" id="JQ085822">
    <property type="protein sequence ID" value="AFD03333.1"/>
    <property type="molecule type" value="Genomic_DNA"/>
</dbReference>
<protein>
    <submittedName>
        <fullName evidence="6">Radical SAM domain-containing protein</fullName>
    </submittedName>
</protein>
<keyword evidence="3" id="KW-0408">Iron</keyword>
<evidence type="ECO:0000256" key="2">
    <source>
        <dbReference type="ARBA" id="ARBA00022723"/>
    </source>
</evidence>
<dbReference type="GO" id="GO:0046872">
    <property type="term" value="F:metal ion binding"/>
    <property type="evidence" value="ECO:0007669"/>
    <property type="project" value="UniProtKB-KW"/>
</dbReference>
<dbReference type="InterPro" id="IPR006638">
    <property type="entry name" value="Elp3/MiaA/NifB-like_rSAM"/>
</dbReference>
<keyword evidence="2" id="KW-0479">Metal-binding</keyword>
<evidence type="ECO:0000256" key="4">
    <source>
        <dbReference type="ARBA" id="ARBA00023014"/>
    </source>
</evidence>
<keyword evidence="4" id="KW-0411">Iron-sulfur</keyword>
<evidence type="ECO:0000313" key="6">
    <source>
        <dbReference type="EMBL" id="AFD03333.1"/>
    </source>
</evidence>
<dbReference type="SFLD" id="SFLDG01067">
    <property type="entry name" value="SPASM/twitch_domain_containing"/>
    <property type="match status" value="1"/>
</dbReference>
<dbReference type="SFLD" id="SFLDS00029">
    <property type="entry name" value="Radical_SAM"/>
    <property type="match status" value="1"/>
</dbReference>
<evidence type="ECO:0000256" key="3">
    <source>
        <dbReference type="ARBA" id="ARBA00023004"/>
    </source>
</evidence>
<dbReference type="Pfam" id="PF04055">
    <property type="entry name" value="Radical_SAM"/>
    <property type="match status" value="1"/>
</dbReference>
<dbReference type="PANTHER" id="PTHR11228">
    <property type="entry name" value="RADICAL SAM DOMAIN PROTEIN"/>
    <property type="match status" value="1"/>
</dbReference>
<dbReference type="GO" id="GO:0051536">
    <property type="term" value="F:iron-sulfur cluster binding"/>
    <property type="evidence" value="ECO:0007669"/>
    <property type="project" value="UniProtKB-KW"/>
</dbReference>
<dbReference type="Gene3D" id="3.20.20.70">
    <property type="entry name" value="Aldolase class I"/>
    <property type="match status" value="1"/>
</dbReference>
<dbReference type="InterPro" id="IPR007197">
    <property type="entry name" value="rSAM"/>
</dbReference>
<evidence type="ECO:0000256" key="1">
    <source>
        <dbReference type="ARBA" id="ARBA00022691"/>
    </source>
</evidence>
<organism evidence="6">
    <name type="scientific">uncultured bacterium W5-15b</name>
    <dbReference type="NCBI Taxonomy" id="1130997"/>
    <lineage>
        <taxon>Bacteria</taxon>
        <taxon>environmental samples</taxon>
    </lineage>
</organism>
<dbReference type="PANTHER" id="PTHR11228:SF7">
    <property type="entry name" value="PQQA PEPTIDE CYCLASE"/>
    <property type="match status" value="1"/>
</dbReference>
<dbReference type="SMART" id="SM00729">
    <property type="entry name" value="Elp3"/>
    <property type="match status" value="1"/>
</dbReference>
<dbReference type="InterPro" id="IPR058240">
    <property type="entry name" value="rSAM_sf"/>
</dbReference>
<sequence>MISTEQAVNAVAKYIYTKATRRPKLVNLEITKLCNATCDFCDYWQTRHEERITDYRPVIKKINPLVTVITGGEPMLRKDLPDIVRQIKECSMFIFVSMVTKGDLLSVEKAGQLFDAGMDQIAVSLDFPGETHDKYRGIPGLWDQISDLMPKLAQAYPQKTFVLNTIIMEDNLDYVVDIAKKAREWGVRVSFSSYSVMKTNNEDHFIKDEKLRRVKDLVAELIDLRRQWKGTILSTEYYLNEIPAYFERGGVPDCLAGISFIQVTPSGHLKRCSEMPVVAHYSDYTPDLFGKTECTACWYSCRGETQSPVNVSRALEYMGVWI</sequence>
<dbReference type="GO" id="GO:0003824">
    <property type="term" value="F:catalytic activity"/>
    <property type="evidence" value="ECO:0007669"/>
    <property type="project" value="InterPro"/>
</dbReference>
<accession>H9BX11</accession>
<dbReference type="InterPro" id="IPR050377">
    <property type="entry name" value="Radical_SAM_PqqE_MftC-like"/>
</dbReference>